<keyword evidence="1" id="KW-1133">Transmembrane helix</keyword>
<organism evidence="2 3">
    <name type="scientific">Triparma retinervis</name>
    <dbReference type="NCBI Taxonomy" id="2557542"/>
    <lineage>
        <taxon>Eukaryota</taxon>
        <taxon>Sar</taxon>
        <taxon>Stramenopiles</taxon>
        <taxon>Ochrophyta</taxon>
        <taxon>Bolidophyceae</taxon>
        <taxon>Parmales</taxon>
        <taxon>Triparmaceae</taxon>
        <taxon>Triparma</taxon>
    </lineage>
</organism>
<feature type="transmembrane region" description="Helical" evidence="1">
    <location>
        <begin position="109"/>
        <end position="132"/>
    </location>
</feature>
<feature type="transmembrane region" description="Helical" evidence="1">
    <location>
        <begin position="192"/>
        <end position="209"/>
    </location>
</feature>
<keyword evidence="1" id="KW-0472">Membrane</keyword>
<feature type="transmembrane region" description="Helical" evidence="1">
    <location>
        <begin position="298"/>
        <end position="316"/>
    </location>
</feature>
<feature type="transmembrane region" description="Helical" evidence="1">
    <location>
        <begin position="569"/>
        <end position="593"/>
    </location>
</feature>
<name>A0A9W7FWA1_9STRA</name>
<sequence length="630" mass="71862">MALVQEVMDYETLVAFLLCFVLIRISSVKHGGFSIPHLLFNGLKVVIPSLESLNNLNETKKTARQKKKNKGAPVVRKHKTVNDRVEAIQYEIENVESGMFMRYTCWEEYNSLVLFSICCAVGIFVIEAWRLVEYQLAIDPTKIGSCDVDAQMQVKTAQAENSNHLYFGFFALFMLCEASRSTHYYMYNAIQYWLLGFLFAFFFFMYMHTPALERSVGLPLSEVADDLATRLALWIRLVDNTSTRAEYVAENGGVFVKAAMSLNVAYVVSGFAHSLSQLSRVTTYILKSKKGQTTPDKLLAVLIITVPLLITLTYFFNSTLSKMTIFKVPPTILRSFLALFWAFLYFSMVPRHLQFYMQQGFRDSVQDLKQHTVNANKVRMHFQKRVTLVVYSACQYCSFPIFIVMYLLYTGHKSGVGKLGHARPFNFGTWEGGPEVPPVVSRSTVYDIFQGAIKNSDPGKCGVLPQGSYSDEEEGFVGAVDSRVMWEQNKDVIQFSLKDMWDDSDNFSEMIKELPFAKRILFSREEFDDSMLVSKMDQKKAKELKEYKDKVNKLVFPLLNHTIVSPPFFIVWFECLGFVACALWSVVYITGVLKHVKNKEMIEYDFTAEITETGEGSQEESDPAAAKKLQ</sequence>
<gene>
    <name evidence="2" type="ORF">TrRE_jg8994</name>
</gene>
<comment type="caution">
    <text evidence="2">The sequence shown here is derived from an EMBL/GenBank/DDBJ whole genome shotgun (WGS) entry which is preliminary data.</text>
</comment>
<dbReference type="AlphaFoldDB" id="A0A9W7FWA1"/>
<feature type="transmembrane region" description="Helical" evidence="1">
    <location>
        <begin position="386"/>
        <end position="409"/>
    </location>
</feature>
<proteinExistence type="predicted"/>
<keyword evidence="1" id="KW-0812">Transmembrane</keyword>
<reference evidence="2" key="1">
    <citation type="submission" date="2022-07" db="EMBL/GenBank/DDBJ databases">
        <title>Genome analysis of Parmales, a sister group of diatoms, reveals the evolutionary specialization of diatoms from phago-mixotrophs to photoautotrophs.</title>
        <authorList>
            <person name="Ban H."/>
            <person name="Sato S."/>
            <person name="Yoshikawa S."/>
            <person name="Kazumasa Y."/>
            <person name="Nakamura Y."/>
            <person name="Ichinomiya M."/>
            <person name="Saitoh K."/>
            <person name="Sato N."/>
            <person name="Blanc-Mathieu R."/>
            <person name="Endo H."/>
            <person name="Kuwata A."/>
            <person name="Ogata H."/>
        </authorList>
    </citation>
    <scope>NUCLEOTIDE SEQUENCE</scope>
</reference>
<keyword evidence="3" id="KW-1185">Reference proteome</keyword>
<dbReference type="OrthoDB" id="192179at2759"/>
<evidence type="ECO:0000256" key="1">
    <source>
        <dbReference type="SAM" id="Phobius"/>
    </source>
</evidence>
<protein>
    <submittedName>
        <fullName evidence="2">Uncharacterized protein</fullName>
    </submittedName>
</protein>
<evidence type="ECO:0000313" key="2">
    <source>
        <dbReference type="EMBL" id="GMI20005.1"/>
    </source>
</evidence>
<accession>A0A9W7FWA1</accession>
<dbReference type="Proteomes" id="UP001165082">
    <property type="component" value="Unassembled WGS sequence"/>
</dbReference>
<evidence type="ECO:0000313" key="3">
    <source>
        <dbReference type="Proteomes" id="UP001165082"/>
    </source>
</evidence>
<dbReference type="EMBL" id="BRXZ01008028">
    <property type="protein sequence ID" value="GMI20005.1"/>
    <property type="molecule type" value="Genomic_DNA"/>
</dbReference>
<feature type="transmembrane region" description="Helical" evidence="1">
    <location>
        <begin position="331"/>
        <end position="349"/>
    </location>
</feature>